<feature type="transmembrane region" description="Helical" evidence="9">
    <location>
        <begin position="329"/>
        <end position="348"/>
    </location>
</feature>
<dbReference type="InterPro" id="IPR004796">
    <property type="entry name" value="PTS_IIC_cello"/>
</dbReference>
<comment type="caution">
    <text evidence="11">The sequence shown here is derived from an EMBL/GenBank/DDBJ whole genome shotgun (WGS) entry which is preliminary data.</text>
</comment>
<evidence type="ECO:0000256" key="7">
    <source>
        <dbReference type="ARBA" id="ARBA00023136"/>
    </source>
</evidence>
<dbReference type="PIRSF" id="PIRSF006351">
    <property type="entry name" value="PTS_EIIC-Cellobiose"/>
    <property type="match status" value="1"/>
</dbReference>
<dbReference type="GO" id="GO:0009401">
    <property type="term" value="P:phosphoenolpyruvate-dependent sugar phosphotransferase system"/>
    <property type="evidence" value="ECO:0007669"/>
    <property type="project" value="InterPro"/>
</dbReference>
<sequence>MNGFIDKLGEKIMPVASKLGQNKYLTVLRDAFMLSFPITMFGSIVVVLNNLPFFNDATKGTLNHLFSNGQSATMGIMSIFVTFGIGYYLSKSYEVEAIFGGAVALSSFLILTPFFMILENGEEVSGVLALDRLGAKGMFIGMLAAFIATEIYVRFVKKGLVIKMPDGVPPAVARSFAAMIPAILTLTIFALLNAFVIGVFNTNLHDVVYEVIQKPLVGLGSGLPATLIALFFVQFLWFFGLHGQILVNSVMDPIWNTLMLDNLEAYKAGQPLPHIITKPFMEIFTVGMGGSGMTLMVVILMAFFMKSRQLKDVGRLALGPGIFNVNEPVIFGMPMVLNAAIFIPWIITPLIVTTFNYLVMAAGIVPAPTGVSVPWTVPIFINGILATNSILGGVLQLVDIAIVGVLWFPFLKLIDRSNLNQTL</sequence>
<comment type="subcellular location">
    <subcellularLocation>
        <location evidence="1">Cell membrane</location>
        <topology evidence="1">Multi-pass membrane protein</topology>
    </subcellularLocation>
</comment>
<dbReference type="PANTHER" id="PTHR33989:SF4">
    <property type="entry name" value="PTS SYSTEM N,N'-DIACETYLCHITOBIOSE-SPECIFIC EIIC COMPONENT"/>
    <property type="match status" value="1"/>
</dbReference>
<evidence type="ECO:0000313" key="12">
    <source>
        <dbReference type="Proteomes" id="UP001290462"/>
    </source>
</evidence>
<evidence type="ECO:0000256" key="9">
    <source>
        <dbReference type="SAM" id="Phobius"/>
    </source>
</evidence>
<keyword evidence="11" id="KW-0808">Transferase</keyword>
<dbReference type="PROSITE" id="PS51105">
    <property type="entry name" value="PTS_EIIC_TYPE_3"/>
    <property type="match status" value="1"/>
</dbReference>
<feature type="transmembrane region" description="Helical" evidence="9">
    <location>
        <begin position="71"/>
        <end position="90"/>
    </location>
</feature>
<name>A0AAW9K070_CARML</name>
<keyword evidence="2 8" id="KW-0813">Transport</keyword>
<protein>
    <recommendedName>
        <fullName evidence="8">Permease IIC component</fullName>
    </recommendedName>
</protein>
<feature type="transmembrane region" description="Helical" evidence="9">
    <location>
        <begin position="97"/>
        <end position="118"/>
    </location>
</feature>
<keyword evidence="3 8" id="KW-1003">Cell membrane</keyword>
<evidence type="ECO:0000256" key="4">
    <source>
        <dbReference type="ARBA" id="ARBA00022597"/>
    </source>
</evidence>
<evidence type="ECO:0000256" key="2">
    <source>
        <dbReference type="ARBA" id="ARBA00022448"/>
    </source>
</evidence>
<keyword evidence="4 8" id="KW-0762">Sugar transport</keyword>
<dbReference type="GeneID" id="83604890"/>
<dbReference type="EMBL" id="JAVBVO010000003">
    <property type="protein sequence ID" value="MDZ5759131.1"/>
    <property type="molecule type" value="Genomic_DNA"/>
</dbReference>
<dbReference type="GO" id="GO:1901264">
    <property type="term" value="P:carbohydrate derivative transport"/>
    <property type="evidence" value="ECO:0007669"/>
    <property type="project" value="TreeGrafter"/>
</dbReference>
<feature type="transmembrane region" description="Helical" evidence="9">
    <location>
        <begin position="389"/>
        <end position="411"/>
    </location>
</feature>
<dbReference type="NCBIfam" id="TIGR00410">
    <property type="entry name" value="lacE"/>
    <property type="match status" value="1"/>
</dbReference>
<proteinExistence type="predicted"/>
<dbReference type="Proteomes" id="UP001290462">
    <property type="component" value="Unassembled WGS sequence"/>
</dbReference>
<comment type="function">
    <text evidence="8">The phosphoenolpyruvate-dependent sugar phosphotransferase system (PTS), a major carbohydrate active -transport system, catalyzes the phosphorylation of incoming sugar substrates concomitant with their translocation across the cell membrane.</text>
</comment>
<dbReference type="InterPro" id="IPR051088">
    <property type="entry name" value="PTS_Sugar-EIIC/EIIB"/>
</dbReference>
<dbReference type="Pfam" id="PF02378">
    <property type="entry name" value="PTS_EIIC"/>
    <property type="match status" value="1"/>
</dbReference>
<reference evidence="11" key="1">
    <citation type="submission" date="2023-08" db="EMBL/GenBank/DDBJ databases">
        <title>Genomic characterization of piscicolin 126 produced by Carnobacterium maltaromaticum CM22 strain isolated from salmon (Salmo salar).</title>
        <authorList>
            <person name="Gonzalez-Gragera E."/>
            <person name="Garcia-Lopez J.D."/>
            <person name="Teso-Perez C."/>
            <person name="Gimenez-Hernandez I."/>
            <person name="Peralta-Sanchez J.M."/>
            <person name="Valdivia E."/>
            <person name="Montalban-Lopez M."/>
            <person name="Martin-Platero A.M."/>
            <person name="Banos A."/>
            <person name="Martinez-Bueno M."/>
        </authorList>
    </citation>
    <scope>NUCLEOTIDE SEQUENCE</scope>
    <source>
        <strain evidence="11">CM22</strain>
    </source>
</reference>
<feature type="transmembrane region" description="Helical" evidence="9">
    <location>
        <begin position="355"/>
        <end position="377"/>
    </location>
</feature>
<dbReference type="InterPro" id="IPR003352">
    <property type="entry name" value="PTS_EIIC"/>
</dbReference>
<feature type="transmembrane region" description="Helical" evidence="9">
    <location>
        <begin position="176"/>
        <end position="200"/>
    </location>
</feature>
<dbReference type="GO" id="GO:0005886">
    <property type="term" value="C:plasma membrane"/>
    <property type="evidence" value="ECO:0007669"/>
    <property type="project" value="UniProtKB-SubCell"/>
</dbReference>
<dbReference type="InterPro" id="IPR004501">
    <property type="entry name" value="PTS_EIIC_3"/>
</dbReference>
<evidence type="ECO:0000256" key="3">
    <source>
        <dbReference type="ARBA" id="ARBA00022475"/>
    </source>
</evidence>
<dbReference type="GO" id="GO:0008982">
    <property type="term" value="F:protein-N(PI)-phosphohistidine-sugar phosphotransferase activity"/>
    <property type="evidence" value="ECO:0007669"/>
    <property type="project" value="UniProtKB-UniRule"/>
</dbReference>
<accession>A0AAW9K070</accession>
<evidence type="ECO:0000256" key="6">
    <source>
        <dbReference type="ARBA" id="ARBA00022989"/>
    </source>
</evidence>
<feature type="transmembrane region" description="Helical" evidence="9">
    <location>
        <begin position="283"/>
        <end position="305"/>
    </location>
</feature>
<evidence type="ECO:0000256" key="1">
    <source>
        <dbReference type="ARBA" id="ARBA00004651"/>
    </source>
</evidence>
<dbReference type="RefSeq" id="WP_010052733.1">
    <property type="nucleotide sequence ID" value="NZ_BJOJ01000059.1"/>
</dbReference>
<evidence type="ECO:0000256" key="5">
    <source>
        <dbReference type="ARBA" id="ARBA00022692"/>
    </source>
</evidence>
<evidence type="ECO:0000313" key="11">
    <source>
        <dbReference type="EMBL" id="MDZ5759131.1"/>
    </source>
</evidence>
<keyword evidence="7 8" id="KW-0472">Membrane</keyword>
<feature type="transmembrane region" description="Helical" evidence="9">
    <location>
        <begin position="220"/>
        <end position="241"/>
    </location>
</feature>
<dbReference type="NCBIfam" id="TIGR00359">
    <property type="entry name" value="cello_pts_IIC"/>
    <property type="match status" value="1"/>
</dbReference>
<feature type="domain" description="PTS EIIC type-3" evidence="10">
    <location>
        <begin position="8"/>
        <end position="410"/>
    </location>
</feature>
<evidence type="ECO:0000259" key="10">
    <source>
        <dbReference type="PROSITE" id="PS51105"/>
    </source>
</evidence>
<evidence type="ECO:0000256" key="8">
    <source>
        <dbReference type="PIRNR" id="PIRNR006351"/>
    </source>
</evidence>
<keyword evidence="6 9" id="KW-1133">Transmembrane helix</keyword>
<feature type="transmembrane region" description="Helical" evidence="9">
    <location>
        <begin position="138"/>
        <end position="155"/>
    </location>
</feature>
<keyword evidence="5 9" id="KW-0812">Transmembrane</keyword>
<feature type="transmembrane region" description="Helical" evidence="9">
    <location>
        <begin position="31"/>
        <end position="51"/>
    </location>
</feature>
<dbReference type="AlphaFoldDB" id="A0AAW9K070"/>
<organism evidence="11 12">
    <name type="scientific">Carnobacterium maltaromaticum</name>
    <name type="common">Carnobacterium piscicola</name>
    <dbReference type="NCBI Taxonomy" id="2751"/>
    <lineage>
        <taxon>Bacteria</taxon>
        <taxon>Bacillati</taxon>
        <taxon>Bacillota</taxon>
        <taxon>Bacilli</taxon>
        <taxon>Lactobacillales</taxon>
        <taxon>Carnobacteriaceae</taxon>
        <taxon>Carnobacterium</taxon>
    </lineage>
</organism>
<gene>
    <name evidence="11" type="primary">celB</name>
    <name evidence="11" type="ORF">RAK27_10720</name>
</gene>
<dbReference type="PANTHER" id="PTHR33989">
    <property type="match status" value="1"/>
</dbReference>